<name>A0A076FC62_9VIRU</name>
<evidence type="ECO:0000313" key="2">
    <source>
        <dbReference type="Proteomes" id="UP000203413"/>
    </source>
</evidence>
<dbReference type="GeneID" id="20098340"/>
<dbReference type="EMBL" id="KJ184318">
    <property type="protein sequence ID" value="AII15822.1"/>
    <property type="molecule type" value="Genomic_DNA"/>
</dbReference>
<accession>A0A076FC62</accession>
<evidence type="ECO:0000313" key="1">
    <source>
        <dbReference type="EMBL" id="AII15822.1"/>
    </source>
</evidence>
<organism evidence="1 2">
    <name type="scientific">Penaeus monodon nudivirus</name>
    <dbReference type="NCBI Taxonomy" id="1529056"/>
    <lineage>
        <taxon>Viruses</taxon>
        <taxon>Viruses incertae sedis</taxon>
        <taxon>Naldaviricetes</taxon>
        <taxon>Lefavirales</taxon>
        <taxon>Nudiviridae</taxon>
        <taxon>Gammanudivirus</taxon>
        <taxon>Gammanudivirus pemonodonis</taxon>
    </lineage>
</organism>
<dbReference type="InterPro" id="IPR008929">
    <property type="entry name" value="Chondroitin_lyas"/>
</dbReference>
<proteinExistence type="predicted"/>
<dbReference type="Proteomes" id="UP000203413">
    <property type="component" value="Segment"/>
</dbReference>
<dbReference type="RefSeq" id="YP_009051872.1">
    <property type="nucleotide sequence ID" value="NC_024692.1"/>
</dbReference>
<dbReference type="KEGG" id="vg:20098340"/>
<sequence length="551" mass="64031">MEFTYKPSYYEPFVLPEDYDVKTQGREWSNWNVDEKGIQKMCNLFNQSMGYFNTNRENINTKLGMQLLGDFIIAYLMELEKADIDDISFQYPWGNNWYPFSISSTTTLAYYILLKDALPFVQSAAATAIKSIIKDPQHSLGWTRNEANSAMMLFPWTVAHMLTNTLDTTNKGYQYAIEQYNLAPNVEIKANEDGVHLDYSYLTHHGVYAYGYILSIYAIYPDTKQIIEEVKAFNLDYHIDLIYSKLRHPTIKSAGCALWHREFRLDGNGIYHGNTVTNKCEVIPSMRYLRYFDDNVSFSARAMQTSTAYYESDRNVDNMGLYSALCRRVFQKNDDPTPIFPDVGFIYPKGTTELIRTPSTVSTTTSFFCELGPESEAWAWTDHKSYAIMSSIHMKLPPLLSEEYSEFLCIYLEEERIQIAYRIPMDHSIFLGDREWTREPGSELDQNHGLVMLHIDLKTHTYKSELSTLDHEEALIEFTNKKYSVSMNKTKLNSYWIVLYSEPGMPKIAYIPPEDEVLTPTIVSAGITFELRKDNQYWNIDYDEKTRTWKS</sequence>
<dbReference type="Gene3D" id="1.50.10.100">
    <property type="entry name" value="Chondroitin AC/alginate lyase"/>
    <property type="match status" value="1"/>
</dbReference>
<reference evidence="1 2" key="1">
    <citation type="journal article" date="2014" name="BMC Genomics">
        <title>The genome and occlusion bodies of marine Penaeus monodon nudivirus (PmNV, also known as MBV and PemoNPV) suggest that it should be assigned to a new nudivirus genus that is distinct from the terrestrial nudiviruses.</title>
        <authorList>
            <person name="Yang Y.T."/>
            <person name="Lee D.Y."/>
            <person name="Wang Y."/>
            <person name="Hu J.M."/>
            <person name="Li W.H."/>
            <person name="Leu J.H."/>
            <person name="Chang G.D."/>
            <person name="Ke H.M."/>
            <person name="Kang S.T."/>
            <person name="Lin S.S."/>
            <person name="Kou G.H."/>
            <person name="Lo C.F."/>
        </authorList>
    </citation>
    <scope>NUCLEOTIDE SEQUENCE [LARGE SCALE GENOMIC DNA]</scope>
    <source>
        <strain evidence="1">Indonesia</strain>
    </source>
</reference>
<dbReference type="OrthoDB" id="1386at10239"/>
<gene>
    <name evidence="1" type="primary">odv-e66</name>
    <name evidence="1" type="ORF">PmNV_034</name>
</gene>
<dbReference type="SUPFAM" id="SSF48230">
    <property type="entry name" value="Chondroitin AC/alginate lyase"/>
    <property type="match status" value="1"/>
</dbReference>
<keyword evidence="2" id="KW-1185">Reference proteome</keyword>
<protein>
    <submittedName>
        <fullName evidence="1">ODV-E66</fullName>
    </submittedName>
</protein>